<dbReference type="AlphaFoldDB" id="A0A383D492"/>
<protein>
    <submittedName>
        <fullName evidence="1">Uncharacterized protein</fullName>
    </submittedName>
</protein>
<gene>
    <name evidence="1" type="ORF">METZ01_LOCUS491953</name>
</gene>
<organism evidence="1">
    <name type="scientific">marine metagenome</name>
    <dbReference type="NCBI Taxonomy" id="408172"/>
    <lineage>
        <taxon>unclassified sequences</taxon>
        <taxon>metagenomes</taxon>
        <taxon>ecological metagenomes</taxon>
    </lineage>
</organism>
<accession>A0A383D492</accession>
<name>A0A383D492_9ZZZZ</name>
<sequence>MGTTPNGNFLVGDWKNNSPWDIMALSKDGNTLGKVVNGEIQK</sequence>
<reference evidence="1" key="1">
    <citation type="submission" date="2018-05" db="EMBL/GenBank/DDBJ databases">
        <authorList>
            <person name="Lanie J.A."/>
            <person name="Ng W.-L."/>
            <person name="Kazmierczak K.M."/>
            <person name="Andrzejewski T.M."/>
            <person name="Davidsen T.M."/>
            <person name="Wayne K.J."/>
            <person name="Tettelin H."/>
            <person name="Glass J.I."/>
            <person name="Rusch D."/>
            <person name="Podicherti R."/>
            <person name="Tsui H.-C.T."/>
            <person name="Winkler M.E."/>
        </authorList>
    </citation>
    <scope>NUCLEOTIDE SEQUENCE</scope>
</reference>
<proteinExistence type="predicted"/>
<evidence type="ECO:0000313" key="1">
    <source>
        <dbReference type="EMBL" id="SVE39099.1"/>
    </source>
</evidence>
<dbReference type="EMBL" id="UINC01214046">
    <property type="protein sequence ID" value="SVE39099.1"/>
    <property type="molecule type" value="Genomic_DNA"/>
</dbReference>